<reference evidence="1 2" key="1">
    <citation type="submission" date="2019-04" db="EMBL/GenBank/DDBJ databases">
        <title>An improved genome assembly and genetic linkage map for asparagus bean, Vigna unguiculata ssp. sesquipedialis.</title>
        <authorList>
            <person name="Xia Q."/>
            <person name="Zhang R."/>
            <person name="Dong Y."/>
        </authorList>
    </citation>
    <scope>NUCLEOTIDE SEQUENCE [LARGE SCALE GENOMIC DNA]</scope>
    <source>
        <tissue evidence="1">Leaf</tissue>
    </source>
</reference>
<sequence>MEGSGFLAQASVSRLGEICSNSLMLVARAVAQATSSCFERESISLRRGGLAQARERVSHYSTLLELSPRRRELA</sequence>
<dbReference type="AlphaFoldDB" id="A0A4D6LD60"/>
<accession>A0A4D6LD60</accession>
<dbReference type="Proteomes" id="UP000501690">
    <property type="component" value="Linkage Group LG3"/>
</dbReference>
<name>A0A4D6LD60_VIGUN</name>
<protein>
    <submittedName>
        <fullName evidence="1">Uncharacterized protein</fullName>
    </submittedName>
</protein>
<keyword evidence="2" id="KW-1185">Reference proteome</keyword>
<proteinExistence type="predicted"/>
<evidence type="ECO:0000313" key="1">
    <source>
        <dbReference type="EMBL" id="QCD86336.1"/>
    </source>
</evidence>
<organism evidence="1 2">
    <name type="scientific">Vigna unguiculata</name>
    <name type="common">Cowpea</name>
    <dbReference type="NCBI Taxonomy" id="3917"/>
    <lineage>
        <taxon>Eukaryota</taxon>
        <taxon>Viridiplantae</taxon>
        <taxon>Streptophyta</taxon>
        <taxon>Embryophyta</taxon>
        <taxon>Tracheophyta</taxon>
        <taxon>Spermatophyta</taxon>
        <taxon>Magnoliopsida</taxon>
        <taxon>eudicotyledons</taxon>
        <taxon>Gunneridae</taxon>
        <taxon>Pentapetalae</taxon>
        <taxon>rosids</taxon>
        <taxon>fabids</taxon>
        <taxon>Fabales</taxon>
        <taxon>Fabaceae</taxon>
        <taxon>Papilionoideae</taxon>
        <taxon>50 kb inversion clade</taxon>
        <taxon>NPAAA clade</taxon>
        <taxon>indigoferoid/millettioid clade</taxon>
        <taxon>Phaseoleae</taxon>
        <taxon>Vigna</taxon>
    </lineage>
</organism>
<gene>
    <name evidence="1" type="ORF">DEO72_LG3g857</name>
</gene>
<evidence type="ECO:0000313" key="2">
    <source>
        <dbReference type="Proteomes" id="UP000501690"/>
    </source>
</evidence>
<dbReference type="EMBL" id="CP039347">
    <property type="protein sequence ID" value="QCD86336.1"/>
    <property type="molecule type" value="Genomic_DNA"/>
</dbReference>